<name>A0A2H1L816_9MICO</name>
<gene>
    <name evidence="7" type="ORF">BJEO58_02649</name>
</gene>
<comment type="pathway">
    <text evidence="1 4">Carotenoid biosynthesis.</text>
</comment>
<dbReference type="RefSeq" id="WP_180951959.1">
    <property type="nucleotide sequence ID" value="NZ_FXZM01000015.1"/>
</dbReference>
<sequence length="555" mass="59744">MSRLVVIGGGVSGLAAAVLAARSGHSVDLLERGEQVGGRACRHESAGFTFDTGPSWYLMPEVFDRFLQMCGTTAGEELDLVGLDPGYRVFGPTATGFDAVDVPAGRRRVRELFEALEPGSGPRLDAYLDSASHTYTLALAHFLRTAFDRPATLLTGDVLGALPQLGSLLTESMQDRIERTVEHRVLRQILGYPAVFLASFPAGTPAIYHLMSHLDLVEGVQYPRGGMYTLVEALTRLARSAGVRLHTGHEATTIVVDPPDRRGSARQQGEPARRRSHGPLPRGRAREVIARSAAGLRVFPADAVLAAADLHHVETRMLPRRWQSLPQRTWQRRDPGMGGLVVMAGVDRRLPALAHHNLFFTDAWERDFAQVFGARAGGPPVATGRGLSVPTNVYVSATSRTDPTTAPAGGENLFLLVPCPADPSLTAGSPEVERIVDAVLDQVGEWADIPDLRASILTRQVSAPGDHARQWHAWRGTILGPAHTLGQSIFLRGGPRARKVENLYYAGAFTAPGVGLPMCLISAENAIAALACDLDRPGPEDLLLRKHENGGHRAA</sequence>
<dbReference type="InterPro" id="IPR002937">
    <property type="entry name" value="Amino_oxidase"/>
</dbReference>
<dbReference type="InterPro" id="IPR036188">
    <property type="entry name" value="FAD/NAD-bd_sf"/>
</dbReference>
<keyword evidence="8" id="KW-1185">Reference proteome</keyword>
<dbReference type="GO" id="GO:0016491">
    <property type="term" value="F:oxidoreductase activity"/>
    <property type="evidence" value="ECO:0007669"/>
    <property type="project" value="UniProtKB-KW"/>
</dbReference>
<reference evidence="8" key="1">
    <citation type="submission" date="2017-03" db="EMBL/GenBank/DDBJ databases">
        <authorList>
            <person name="Monnet C."/>
        </authorList>
    </citation>
    <scope>NUCLEOTIDE SEQUENCE [LARGE SCALE GENOMIC DNA]</scope>
    <source>
        <strain evidence="8">SJ5-8</strain>
    </source>
</reference>
<organism evidence="7 8">
    <name type="scientific">Brevibacterium jeotgali</name>
    <dbReference type="NCBI Taxonomy" id="1262550"/>
    <lineage>
        <taxon>Bacteria</taxon>
        <taxon>Bacillati</taxon>
        <taxon>Actinomycetota</taxon>
        <taxon>Actinomycetes</taxon>
        <taxon>Micrococcales</taxon>
        <taxon>Brevibacteriaceae</taxon>
        <taxon>Brevibacterium</taxon>
    </lineage>
</organism>
<protein>
    <submittedName>
        <fullName evidence="7">Phytoene desaturase</fullName>
    </submittedName>
</protein>
<evidence type="ECO:0000256" key="3">
    <source>
        <dbReference type="ARBA" id="ARBA00023002"/>
    </source>
</evidence>
<evidence type="ECO:0000313" key="7">
    <source>
        <dbReference type="EMBL" id="SMY13041.1"/>
    </source>
</evidence>
<dbReference type="AlphaFoldDB" id="A0A2H1L816"/>
<keyword evidence="3 4" id="KW-0560">Oxidoreductase</keyword>
<evidence type="ECO:0000256" key="1">
    <source>
        <dbReference type="ARBA" id="ARBA00004829"/>
    </source>
</evidence>
<comment type="similarity">
    <text evidence="4">Belongs to the carotenoid/retinoid oxidoreductase family.</text>
</comment>
<proteinExistence type="inferred from homology"/>
<keyword evidence="2 4" id="KW-0125">Carotenoid biosynthesis</keyword>
<evidence type="ECO:0000259" key="6">
    <source>
        <dbReference type="Pfam" id="PF01593"/>
    </source>
</evidence>
<feature type="region of interest" description="Disordered" evidence="5">
    <location>
        <begin position="256"/>
        <end position="282"/>
    </location>
</feature>
<dbReference type="Proteomes" id="UP000234462">
    <property type="component" value="Unassembled WGS sequence"/>
</dbReference>
<evidence type="ECO:0000256" key="2">
    <source>
        <dbReference type="ARBA" id="ARBA00022746"/>
    </source>
</evidence>
<dbReference type="EMBL" id="FXZM01000015">
    <property type="protein sequence ID" value="SMY13041.1"/>
    <property type="molecule type" value="Genomic_DNA"/>
</dbReference>
<dbReference type="InterPro" id="IPR014105">
    <property type="entry name" value="Carotenoid/retinoid_OxRdtase"/>
</dbReference>
<feature type="domain" description="Amine oxidase" evidence="6">
    <location>
        <begin position="11"/>
        <end position="526"/>
    </location>
</feature>
<accession>A0A2H1L816</accession>
<dbReference type="PANTHER" id="PTHR43734">
    <property type="entry name" value="PHYTOENE DESATURASE"/>
    <property type="match status" value="1"/>
</dbReference>
<evidence type="ECO:0000313" key="8">
    <source>
        <dbReference type="Proteomes" id="UP000234462"/>
    </source>
</evidence>
<evidence type="ECO:0000256" key="5">
    <source>
        <dbReference type="SAM" id="MobiDB-lite"/>
    </source>
</evidence>
<dbReference type="GO" id="GO:0016117">
    <property type="term" value="P:carotenoid biosynthetic process"/>
    <property type="evidence" value="ECO:0007669"/>
    <property type="project" value="UniProtKB-KW"/>
</dbReference>
<dbReference type="Gene3D" id="3.50.50.60">
    <property type="entry name" value="FAD/NAD(P)-binding domain"/>
    <property type="match status" value="2"/>
</dbReference>
<dbReference type="Pfam" id="PF01593">
    <property type="entry name" value="Amino_oxidase"/>
    <property type="match status" value="1"/>
</dbReference>
<dbReference type="PANTHER" id="PTHR43734:SF1">
    <property type="entry name" value="PHYTOENE DESATURASE"/>
    <property type="match status" value="1"/>
</dbReference>
<dbReference type="NCBIfam" id="TIGR02734">
    <property type="entry name" value="crtI_fam"/>
    <property type="match status" value="1"/>
</dbReference>
<evidence type="ECO:0000256" key="4">
    <source>
        <dbReference type="RuleBase" id="RU362075"/>
    </source>
</evidence>
<dbReference type="SUPFAM" id="SSF51905">
    <property type="entry name" value="FAD/NAD(P)-binding domain"/>
    <property type="match status" value="1"/>
</dbReference>